<accession>A0A7J7LCG7</accession>
<sequence length="209" mass="23802">MVKVLWSWATSTFNIVVVSEHDSWKQILEKSKALSSYLNDLWITMVFSVSRWLWNARNKFRFDERKLSIREIQNRVLSEIDNSAKLSKHGNPGPSVIGVVYGDWEGRVMGTLCKSVRITTNNLIEVNAIIDGIRADETIEDFDDRENKPEMGIVEEAEDTFMNQQNNTIRYVNDAIKEGTGVSIFCKENTGEDGKGTAYRYDGDSIIGH</sequence>
<dbReference type="GO" id="GO:0003676">
    <property type="term" value="F:nucleic acid binding"/>
    <property type="evidence" value="ECO:0007669"/>
    <property type="project" value="InterPro"/>
</dbReference>
<dbReference type="Proteomes" id="UP000541444">
    <property type="component" value="Unassembled WGS sequence"/>
</dbReference>
<dbReference type="Gene3D" id="3.30.420.10">
    <property type="entry name" value="Ribonuclease H-like superfamily/Ribonuclease H"/>
    <property type="match status" value="1"/>
</dbReference>
<comment type="caution">
    <text evidence="1">The sequence shown here is derived from an EMBL/GenBank/DDBJ whole genome shotgun (WGS) entry which is preliminary data.</text>
</comment>
<protein>
    <submittedName>
        <fullName evidence="1">Uncharacterized protein</fullName>
    </submittedName>
</protein>
<keyword evidence="2" id="KW-1185">Reference proteome</keyword>
<dbReference type="AlphaFoldDB" id="A0A7J7LCG7"/>
<dbReference type="EMBL" id="JACGCM010002394">
    <property type="protein sequence ID" value="KAF6140230.1"/>
    <property type="molecule type" value="Genomic_DNA"/>
</dbReference>
<organism evidence="1 2">
    <name type="scientific">Kingdonia uniflora</name>
    <dbReference type="NCBI Taxonomy" id="39325"/>
    <lineage>
        <taxon>Eukaryota</taxon>
        <taxon>Viridiplantae</taxon>
        <taxon>Streptophyta</taxon>
        <taxon>Embryophyta</taxon>
        <taxon>Tracheophyta</taxon>
        <taxon>Spermatophyta</taxon>
        <taxon>Magnoliopsida</taxon>
        <taxon>Ranunculales</taxon>
        <taxon>Circaeasteraceae</taxon>
        <taxon>Kingdonia</taxon>
    </lineage>
</organism>
<proteinExistence type="predicted"/>
<name>A0A7J7LCG7_9MAGN</name>
<gene>
    <name evidence="1" type="ORF">GIB67_000278</name>
</gene>
<reference evidence="1 2" key="1">
    <citation type="journal article" date="2020" name="IScience">
        <title>Genome Sequencing of the Endangered Kingdonia uniflora (Circaeasteraceae, Ranunculales) Reveals Potential Mechanisms of Evolutionary Specialization.</title>
        <authorList>
            <person name="Sun Y."/>
            <person name="Deng T."/>
            <person name="Zhang A."/>
            <person name="Moore M.J."/>
            <person name="Landis J.B."/>
            <person name="Lin N."/>
            <person name="Zhang H."/>
            <person name="Zhang X."/>
            <person name="Huang J."/>
            <person name="Zhang X."/>
            <person name="Sun H."/>
            <person name="Wang H."/>
        </authorList>
    </citation>
    <scope>NUCLEOTIDE SEQUENCE [LARGE SCALE GENOMIC DNA]</scope>
    <source>
        <strain evidence="1">TB1705</strain>
        <tissue evidence="1">Leaf</tissue>
    </source>
</reference>
<evidence type="ECO:0000313" key="2">
    <source>
        <dbReference type="Proteomes" id="UP000541444"/>
    </source>
</evidence>
<dbReference type="InterPro" id="IPR036397">
    <property type="entry name" value="RNaseH_sf"/>
</dbReference>
<evidence type="ECO:0000313" key="1">
    <source>
        <dbReference type="EMBL" id="KAF6140230.1"/>
    </source>
</evidence>